<evidence type="ECO:0000259" key="4">
    <source>
        <dbReference type="SMART" id="SM00861"/>
    </source>
</evidence>
<dbReference type="EMBL" id="BAAAEN010000004">
    <property type="protein sequence ID" value="GAA0498666.1"/>
    <property type="molecule type" value="Genomic_DNA"/>
</dbReference>
<evidence type="ECO:0000256" key="3">
    <source>
        <dbReference type="ARBA" id="ARBA00023052"/>
    </source>
</evidence>
<proteinExistence type="predicted"/>
<comment type="caution">
    <text evidence="5">The sequence shown here is derived from an EMBL/GenBank/DDBJ whole genome shotgun (WGS) entry which is preliminary data.</text>
</comment>
<keyword evidence="6" id="KW-1185">Reference proteome</keyword>
<dbReference type="Gene3D" id="3.40.50.920">
    <property type="match status" value="1"/>
</dbReference>
<dbReference type="InterPro" id="IPR009014">
    <property type="entry name" value="Transketo_C/PFOR_II"/>
</dbReference>
<dbReference type="InterPro" id="IPR029061">
    <property type="entry name" value="THDP-binding"/>
</dbReference>
<dbReference type="Proteomes" id="UP001501706">
    <property type="component" value="Unassembled WGS sequence"/>
</dbReference>
<gene>
    <name evidence="5" type="ORF">GCM10009097_13730</name>
</gene>
<reference evidence="5 6" key="1">
    <citation type="journal article" date="2019" name="Int. J. Syst. Evol. Microbiol.">
        <title>The Global Catalogue of Microorganisms (GCM) 10K type strain sequencing project: providing services to taxonomists for standard genome sequencing and annotation.</title>
        <authorList>
            <consortium name="The Broad Institute Genomics Platform"/>
            <consortium name="The Broad Institute Genome Sequencing Center for Infectious Disease"/>
            <person name="Wu L."/>
            <person name="Ma J."/>
        </authorList>
    </citation>
    <scope>NUCLEOTIDE SEQUENCE [LARGE SCALE GENOMIC DNA]</scope>
    <source>
        <strain evidence="5 6">JCM 14330</strain>
    </source>
</reference>
<evidence type="ECO:0000313" key="6">
    <source>
        <dbReference type="Proteomes" id="UP001501706"/>
    </source>
</evidence>
<name>A0ABN1BIT4_9BURK</name>
<dbReference type="SMART" id="SM00861">
    <property type="entry name" value="Transket_pyr"/>
    <property type="match status" value="1"/>
</dbReference>
<evidence type="ECO:0000256" key="2">
    <source>
        <dbReference type="ARBA" id="ARBA00023002"/>
    </source>
</evidence>
<dbReference type="PANTHER" id="PTHR43257">
    <property type="entry name" value="PYRUVATE DEHYDROGENASE E1 COMPONENT BETA SUBUNIT"/>
    <property type="match status" value="1"/>
</dbReference>
<protein>
    <submittedName>
        <fullName evidence="5">Alpha-ketoacid dehydrogenase subunit beta</fullName>
    </submittedName>
</protein>
<dbReference type="Gene3D" id="3.40.50.970">
    <property type="match status" value="1"/>
</dbReference>
<dbReference type="InterPro" id="IPR005475">
    <property type="entry name" value="Transketolase-like_Pyr-bd"/>
</dbReference>
<feature type="domain" description="Transketolase-like pyrimidine-binding" evidence="4">
    <location>
        <begin position="13"/>
        <end position="188"/>
    </location>
</feature>
<dbReference type="InterPro" id="IPR033248">
    <property type="entry name" value="Transketolase_C"/>
</dbReference>
<comment type="cofactor">
    <cofactor evidence="1">
        <name>thiamine diphosphate</name>
        <dbReference type="ChEBI" id="CHEBI:58937"/>
    </cofactor>
</comment>
<sequence>MPEASCSTGVAQLSFGKAVNAALARALEEMPEVVVYGEDVGKPGGVFGVTKDLQRQAGAARVFDTPISETAMLGVAVGAAMSGLRPVVEIMWIDFSLVAMDQLVNQAANVRYVSAGRLAAPLTVRTQQGATPGSCAQHSQNLEALYAHIPGLRVGIPATAQDAYDMLLAAIRCDDPTLVIESRAIYHGDPQPVSLGGPIEDARGARVARPGRDLTLVAWGAILFPALEAAAQLAREGIEAEVINARWIAPFDWPALLASAGRTGRLLVVHEANVTGGFGAEIAARVQDELFGCLHAPVRRLGVADCRIPAAPHLQAALIPDAGRIAQAARELVGGQRNRRTRP</sequence>
<dbReference type="SUPFAM" id="SSF52518">
    <property type="entry name" value="Thiamin diphosphate-binding fold (THDP-binding)"/>
    <property type="match status" value="1"/>
</dbReference>
<accession>A0ABN1BIT4</accession>
<dbReference type="PANTHER" id="PTHR43257:SF2">
    <property type="entry name" value="PYRUVATE DEHYDROGENASE E1 COMPONENT SUBUNIT BETA"/>
    <property type="match status" value="1"/>
</dbReference>
<evidence type="ECO:0000313" key="5">
    <source>
        <dbReference type="EMBL" id="GAA0498666.1"/>
    </source>
</evidence>
<keyword evidence="2" id="KW-0560">Oxidoreductase</keyword>
<keyword evidence="3" id="KW-0786">Thiamine pyrophosphate</keyword>
<dbReference type="CDD" id="cd07036">
    <property type="entry name" value="TPP_PYR_E1-PDHc-beta_like"/>
    <property type="match status" value="1"/>
</dbReference>
<evidence type="ECO:0000256" key="1">
    <source>
        <dbReference type="ARBA" id="ARBA00001964"/>
    </source>
</evidence>
<dbReference type="RefSeq" id="WP_338618571.1">
    <property type="nucleotide sequence ID" value="NZ_BAAAEN010000004.1"/>
</dbReference>
<dbReference type="SUPFAM" id="SSF52922">
    <property type="entry name" value="TK C-terminal domain-like"/>
    <property type="match status" value="1"/>
</dbReference>
<dbReference type="Pfam" id="PF02780">
    <property type="entry name" value="Transketolase_C"/>
    <property type="match status" value="1"/>
</dbReference>
<dbReference type="Pfam" id="PF02779">
    <property type="entry name" value="Transket_pyr"/>
    <property type="match status" value="1"/>
</dbReference>
<organism evidence="5 6">
    <name type="scientific">Pigmentiphaga daeguensis</name>
    <dbReference type="NCBI Taxonomy" id="414049"/>
    <lineage>
        <taxon>Bacteria</taxon>
        <taxon>Pseudomonadati</taxon>
        <taxon>Pseudomonadota</taxon>
        <taxon>Betaproteobacteria</taxon>
        <taxon>Burkholderiales</taxon>
        <taxon>Alcaligenaceae</taxon>
        <taxon>Pigmentiphaga</taxon>
    </lineage>
</organism>